<name>A0A461K6W2_LISMN</name>
<feature type="region of interest" description="Disordered" evidence="1">
    <location>
        <begin position="131"/>
        <end position="161"/>
    </location>
</feature>
<sequence length="265" mass="29382">MKKGMVLLTGFLIIFCMFLTGCETASNDSKKSNIDTSSKSESAFINISSEVFTSDDNGNVTIAGMTNPNAKIYLMEQTTTFAETTADDKGKFTLEVTIQDEKQATLIAEKGKETTEKVIILFLNDSAQLNADKERKEQEEKSANEAKELKNKNNQEAKDNAKSISYQMLNKNADTYKDEPYYIKGKVVQAIEDSGTTLMRVNVTDDGSGYYDDTMAVLYDGFTDAVEDDIIEVYGTIYGNYTYETTIGGEMRIPGLNAESINIIK</sequence>
<feature type="signal peptide" evidence="2">
    <location>
        <begin position="1"/>
        <end position="25"/>
    </location>
</feature>
<evidence type="ECO:0000313" key="4">
    <source>
        <dbReference type="Proteomes" id="UP000358545"/>
    </source>
</evidence>
<protein>
    <recommendedName>
        <fullName evidence="5">Lipoprotein</fullName>
    </recommendedName>
</protein>
<proteinExistence type="predicted"/>
<gene>
    <name evidence="3" type="ORF">A8L61_16415</name>
</gene>
<reference evidence="3 4" key="1">
    <citation type="submission" date="2018-06" db="EMBL/GenBank/DDBJ databases">
        <authorList>
            <consortium name="PulseNet: The National Subtyping Network for Foodborne Disease Surveillance"/>
            <person name="Tarr C.L."/>
            <person name="Trees E."/>
            <person name="Katz L.S."/>
            <person name="Carleton-Romer H.A."/>
            <person name="Stroika S."/>
            <person name="Kucerova Z."/>
            <person name="Roache K.F."/>
            <person name="Sabol A.L."/>
            <person name="Besser J."/>
            <person name="Gerner-Smidt P."/>
        </authorList>
    </citation>
    <scope>NUCLEOTIDE SEQUENCE [LARGE SCALE GENOMIC DNA]</scope>
    <source>
        <strain evidence="3 4">PNUSAL002180</strain>
    </source>
</reference>
<evidence type="ECO:0000256" key="2">
    <source>
        <dbReference type="SAM" id="SignalP"/>
    </source>
</evidence>
<evidence type="ECO:0008006" key="5">
    <source>
        <dbReference type="Google" id="ProtNLM"/>
    </source>
</evidence>
<dbReference type="EMBL" id="AABAGT010000052">
    <property type="protein sequence ID" value="EAG0868853.1"/>
    <property type="molecule type" value="Genomic_DNA"/>
</dbReference>
<evidence type="ECO:0000256" key="1">
    <source>
        <dbReference type="SAM" id="MobiDB-lite"/>
    </source>
</evidence>
<organism evidence="3 4">
    <name type="scientific">Listeria monocytogenes</name>
    <dbReference type="NCBI Taxonomy" id="1639"/>
    <lineage>
        <taxon>Bacteria</taxon>
        <taxon>Bacillati</taxon>
        <taxon>Bacillota</taxon>
        <taxon>Bacilli</taxon>
        <taxon>Bacillales</taxon>
        <taxon>Listeriaceae</taxon>
        <taxon>Listeria</taxon>
    </lineage>
</organism>
<accession>A0A461K6W2</accession>
<dbReference type="PROSITE" id="PS51257">
    <property type="entry name" value="PROKAR_LIPOPROTEIN"/>
    <property type="match status" value="1"/>
</dbReference>
<keyword evidence="2" id="KW-0732">Signal</keyword>
<dbReference type="AlphaFoldDB" id="A0A461K6W2"/>
<dbReference type="Proteomes" id="UP000358545">
    <property type="component" value="Unassembled WGS sequence"/>
</dbReference>
<evidence type="ECO:0000313" key="3">
    <source>
        <dbReference type="EMBL" id="EAG0868853.1"/>
    </source>
</evidence>
<comment type="caution">
    <text evidence="3">The sequence shown here is derived from an EMBL/GenBank/DDBJ whole genome shotgun (WGS) entry which is preliminary data.</text>
</comment>
<feature type="chain" id="PRO_5039297425" description="Lipoprotein" evidence="2">
    <location>
        <begin position="26"/>
        <end position="265"/>
    </location>
</feature>